<protein>
    <submittedName>
        <fullName evidence="1">Uncharacterized protein</fullName>
    </submittedName>
</protein>
<dbReference type="RefSeq" id="WP_212903150.1">
    <property type="nucleotide sequence ID" value="NZ_BOPZ01000006.1"/>
</dbReference>
<name>A0A919RY55_9CLOT</name>
<dbReference type="EMBL" id="BOPZ01000006">
    <property type="protein sequence ID" value="GIM28419.1"/>
    <property type="molecule type" value="Genomic_DNA"/>
</dbReference>
<organism evidence="1 2">
    <name type="scientific">Clostridium polyendosporum</name>
    <dbReference type="NCBI Taxonomy" id="69208"/>
    <lineage>
        <taxon>Bacteria</taxon>
        <taxon>Bacillati</taxon>
        <taxon>Bacillota</taxon>
        <taxon>Clostridia</taxon>
        <taxon>Eubacteriales</taxon>
        <taxon>Clostridiaceae</taxon>
        <taxon>Clostridium</taxon>
    </lineage>
</organism>
<sequence length="69" mass="8007">MKVDFNYEEVLILLRTLRSEYGHLKAFYAENPGIEAMITPEEVRRVHNKILSEAHKAGDYTFINPIVTN</sequence>
<reference evidence="1" key="1">
    <citation type="submission" date="2021-03" db="EMBL/GenBank/DDBJ databases">
        <title>Taxonomic study of Clostridium polyendosporum from meadow-gley soil under rice.</title>
        <authorList>
            <person name="Kobayashi H."/>
            <person name="Tanizawa Y."/>
            <person name="Yagura M."/>
        </authorList>
    </citation>
    <scope>NUCLEOTIDE SEQUENCE</scope>
    <source>
        <strain evidence="1">JCM 30710</strain>
    </source>
</reference>
<proteinExistence type="predicted"/>
<keyword evidence="2" id="KW-1185">Reference proteome</keyword>
<dbReference type="Proteomes" id="UP000679179">
    <property type="component" value="Unassembled WGS sequence"/>
</dbReference>
<comment type="caution">
    <text evidence="1">The sequence shown here is derived from an EMBL/GenBank/DDBJ whole genome shotgun (WGS) entry which is preliminary data.</text>
</comment>
<evidence type="ECO:0000313" key="1">
    <source>
        <dbReference type="EMBL" id="GIM28419.1"/>
    </source>
</evidence>
<dbReference type="AlphaFoldDB" id="A0A919RY55"/>
<accession>A0A919RY55</accession>
<evidence type="ECO:0000313" key="2">
    <source>
        <dbReference type="Proteomes" id="UP000679179"/>
    </source>
</evidence>
<gene>
    <name evidence="1" type="ORF">CPJCM30710_10850</name>
</gene>